<sequence length="1340" mass="145342">MISPTSNEAFAEHLLSLLALVVPSPGTTPHPAQYPDESRVDELLSQHHSKSQAELQVEKAVLELGMRLRDAEWQLAMSGHGGHSANGLTTTSESTNSIPSHRTDTSNGSAKPCPTCHPSPPLPTIQHPQPNAYSHLPVSTRLAISSDADAHLPMSAETELELLKAQVQDIARVCKAVALGDLTQKIIVPVKGQEMVELKEIINNMVDQLSTFAQEVERVSTEVGSRGQLGGQARVPGVAGSWLSVTDAVNRMADRLTNQVRGISAVTKSILRGDFSNTIDVEAEGEIDELKLTINAMVVQLRHLASEVSRVSYEVGTKGLLGKTAEVASAQGVWLELLNNQNELCMKLTTQVRSIGKVCTAIARGELDQTIDLVAEGEIAVLRDTINDMLVRLRVFASEVSRVAFEVGTRGKLGGVAEVQGVEGTWLSLTQAVNGMASNLTSQVREIAQVTTAVARGDLSKKIDIHAEGEILQLKTEVNYMVDSLRSFSSEVTRVARLVGTEGRLGAQADVPGVAGVWKELTEKVNVMASNLTNQVREIAAVTTAVARGDLSKMIKIDARGEIAQLKEEVNTMVESLRTFSSEVIRLAREVGTEGKLGAQAKVPGVAGVWADLQETVNVMASNLTMQVRTIAKATEAVAQGRLDQQITGVPFQGEMKDLSDTINSMIRKLALFSGEVKRVATQVGVEGKLGVQAEVDDIQGEWRSITENVNVMATNLTSQVRAFAQISAAATDGDFTRFITVEASGEMNSLKNKLNQMVYNLRDSIEKNTSARLAAELANRSKNPRERCHEIRTPMNGIIGMTALTLETELTRQQREALLTVSGLASSLLTIIDDILDISKIEAGRMTIEMIPFSLRTAVFSVLKTLCVKASEQTLDLIWHLDPNVPDQVIGDPLRLRQVITNLVGNAIKFTPKGSVSCSCKLIGYGKDENGEDSVFLEFCVADTGIGIKPDKLDVIFDTFAQADGSTQRQYGGTGLGLSISKRLCALMGGSLWVDSEVGKGSRFHFSIRGRVPQVSEDLIKQRMQPFKGKKILYLDTYNDDTGVEQALEQLALHPTIVRSTPDIANISDGLEGGKLPFEAVIVSSLSSAQSLRDLEHLRFMPLVLLAPRYPHADEQSFLDMPEEIRRHLLLPEPENGEPLPSPIPIRACLDMGITSYYTTPMSVIDLSTAVLPALESHSAPSDELSKESLDILLAEDNAINQKLAVKLLAVGDHRVDIADNGQIAFDKYKAAQERKKPYHVVLMDVSMPIVGGFEATGMIRKLEEEAGYKHVPIIALTAHAMIGDKEKCIDAGMDDFVSKPIRRGDLHSTIAKAVNRQKHPEKSNQSSSSQFNGFGGLA</sequence>
<evidence type="ECO:0000313" key="1">
    <source>
        <dbReference type="EMBL" id="KAJ9106988.1"/>
    </source>
</evidence>
<reference evidence="1" key="1">
    <citation type="submission" date="2023-04" db="EMBL/GenBank/DDBJ databases">
        <title>Draft Genome sequencing of Naganishia species isolated from polar environments using Oxford Nanopore Technology.</title>
        <authorList>
            <person name="Leo P."/>
            <person name="Venkateswaran K."/>
        </authorList>
    </citation>
    <scope>NUCLEOTIDE SEQUENCE</scope>
    <source>
        <strain evidence="1">MNA-CCFEE 5262</strain>
    </source>
</reference>
<organism evidence="1 2">
    <name type="scientific">Naganishia adeliensis</name>
    <dbReference type="NCBI Taxonomy" id="92952"/>
    <lineage>
        <taxon>Eukaryota</taxon>
        <taxon>Fungi</taxon>
        <taxon>Dikarya</taxon>
        <taxon>Basidiomycota</taxon>
        <taxon>Agaricomycotina</taxon>
        <taxon>Tremellomycetes</taxon>
        <taxon>Filobasidiales</taxon>
        <taxon>Filobasidiaceae</taxon>
        <taxon>Naganishia</taxon>
    </lineage>
</organism>
<name>A0ACC2W5I3_9TREE</name>
<gene>
    <name evidence="1" type="ORF">QFC20_003888</name>
</gene>
<keyword evidence="2" id="KW-1185">Reference proteome</keyword>
<evidence type="ECO:0000313" key="2">
    <source>
        <dbReference type="Proteomes" id="UP001230649"/>
    </source>
</evidence>
<protein>
    <submittedName>
        <fullName evidence="1">Uncharacterized protein</fullName>
    </submittedName>
</protein>
<dbReference type="EMBL" id="JASBWS010000039">
    <property type="protein sequence ID" value="KAJ9106988.1"/>
    <property type="molecule type" value="Genomic_DNA"/>
</dbReference>
<comment type="caution">
    <text evidence="1">The sequence shown here is derived from an EMBL/GenBank/DDBJ whole genome shotgun (WGS) entry which is preliminary data.</text>
</comment>
<proteinExistence type="predicted"/>
<dbReference type="Proteomes" id="UP001230649">
    <property type="component" value="Unassembled WGS sequence"/>
</dbReference>
<accession>A0ACC2W5I3</accession>